<dbReference type="PANTHER" id="PTHR30255:SF2">
    <property type="entry name" value="SINGLE-STRANDED-DNA-SPECIFIC EXONUCLEASE RECJ"/>
    <property type="match status" value="1"/>
</dbReference>
<dbReference type="SUPFAM" id="SSF64182">
    <property type="entry name" value="DHH phosphoesterases"/>
    <property type="match status" value="1"/>
</dbReference>
<accession>A0A915SK85</accession>
<sequence>MNNRFLSYIEDLTNKIEKEIENNKSFLIFSSLNPDGISSSILLLNSLYRKNAEVHLTYIDSIKYDEVRSLLYEKDSYEYDNIFFIDTGSIFSDILIKMNKDINKKIYIIDHHYLVSKDLEINSVVNLNPTIFNLDSYKEVSTSNILYYISKNMSHNKELLYLSLIGNIYDFSNINNEILNELKEDELIIENLGLNLPGIYKKPLYKSISNSYNFYIPYITGSDEKALDLLKGINVDKKGTANIMYEDVSEEDIKKIVSNIIKLKLKYNLNRTEDLIGKLYKINKNTEIGDLNEVLYSIESLIESKNLYGILYFLKKIPIDILKDSETIFRSNFSKSLYDIIENKFETINENGIKIIKIEKNYGNGYYISLLVDLLIKEGILKDKAIIVLFKNNNYYRGLIRSKIENKRIINNIIRRLFENKIISYSSFDNFGGFLLDINNYEEFIKSIKISLRQENII</sequence>
<dbReference type="AlphaFoldDB" id="A0A915SK85"/>
<dbReference type="Pfam" id="PF21763">
    <property type="entry name" value="DHH_CID"/>
    <property type="match status" value="1"/>
</dbReference>
<gene>
    <name evidence="3" type="ORF">MJ1_0323</name>
</gene>
<feature type="domain" description="DHH-CID" evidence="2">
    <location>
        <begin position="201"/>
        <end position="270"/>
    </location>
</feature>
<dbReference type="Proteomes" id="UP001055553">
    <property type="component" value="Chromosome"/>
</dbReference>
<organism evidence="3 4">
    <name type="scientific">Nanobdella aerobiophila</name>
    <dbReference type="NCBI Taxonomy" id="2586965"/>
    <lineage>
        <taxon>Archaea</taxon>
        <taxon>Nanobdellota</taxon>
        <taxon>Nanobdellia</taxon>
        <taxon>Nanobdellales</taxon>
        <taxon>Nanobdellaceae</taxon>
        <taxon>Nanobdella</taxon>
    </lineage>
</organism>
<dbReference type="Gene3D" id="3.90.1640.30">
    <property type="match status" value="1"/>
</dbReference>
<feature type="domain" description="DDH" evidence="1">
    <location>
        <begin position="33"/>
        <end position="164"/>
    </location>
</feature>
<evidence type="ECO:0000259" key="1">
    <source>
        <dbReference type="Pfam" id="PF01368"/>
    </source>
</evidence>
<name>A0A915SK85_9ARCH</name>
<dbReference type="Pfam" id="PF01368">
    <property type="entry name" value="DHH"/>
    <property type="match status" value="1"/>
</dbReference>
<dbReference type="InterPro" id="IPR051673">
    <property type="entry name" value="SSDNA_exonuclease_RecJ"/>
</dbReference>
<dbReference type="InterPro" id="IPR038763">
    <property type="entry name" value="DHH_sf"/>
</dbReference>
<dbReference type="PANTHER" id="PTHR30255">
    <property type="entry name" value="SINGLE-STRANDED-DNA-SPECIFIC EXONUCLEASE RECJ"/>
    <property type="match status" value="1"/>
</dbReference>
<evidence type="ECO:0000313" key="3">
    <source>
        <dbReference type="EMBL" id="BBL45488.1"/>
    </source>
</evidence>
<evidence type="ECO:0000313" key="4">
    <source>
        <dbReference type="Proteomes" id="UP001055553"/>
    </source>
</evidence>
<reference evidence="4" key="1">
    <citation type="journal article" date="2022" name="Int. J. Syst. Evol. Microbiol.">
        <title>Nanobdella aerobiophila gen. nov., sp. nov., a thermoacidophilic, obligate ectosymbiotic archaeon, and proposal of Nanobdellaceae fam. nov., Nanobdellales ord. nov. and Nanobdellia class. nov.</title>
        <authorList>
            <person name="Kato S."/>
            <person name="Ogasawara A."/>
            <person name="Itoh T."/>
            <person name="Sakai H.D."/>
            <person name="Shimizu M."/>
            <person name="Yuki M."/>
            <person name="Kaneko M."/>
            <person name="Takashina T."/>
            <person name="Ohkuma M."/>
        </authorList>
    </citation>
    <scope>NUCLEOTIDE SEQUENCE [LARGE SCALE GENOMIC DNA]</scope>
    <source>
        <strain evidence="4">MJ1</strain>
    </source>
</reference>
<keyword evidence="4" id="KW-1185">Reference proteome</keyword>
<dbReference type="InterPro" id="IPR001667">
    <property type="entry name" value="DDH_dom"/>
</dbReference>
<dbReference type="InterPro" id="IPR048515">
    <property type="entry name" value="DHH_CID"/>
</dbReference>
<dbReference type="RefSeq" id="WP_258393518.1">
    <property type="nucleotide sequence ID" value="NZ_AP019769.1"/>
</dbReference>
<evidence type="ECO:0000259" key="2">
    <source>
        <dbReference type="Pfam" id="PF21763"/>
    </source>
</evidence>
<dbReference type="GeneID" id="74568274"/>
<dbReference type="GO" id="GO:0004527">
    <property type="term" value="F:exonuclease activity"/>
    <property type="evidence" value="ECO:0007669"/>
    <property type="project" value="UniProtKB-KW"/>
</dbReference>
<proteinExistence type="predicted"/>
<protein>
    <submittedName>
        <fullName evidence="3">Phosphoesterase</fullName>
    </submittedName>
</protein>
<dbReference type="EMBL" id="AP019769">
    <property type="protein sequence ID" value="BBL45488.1"/>
    <property type="molecule type" value="Genomic_DNA"/>
</dbReference>
<dbReference type="KEGG" id="naer:MJ1_0323"/>